<dbReference type="Pfam" id="PF00268">
    <property type="entry name" value="Ribonuc_red_sm"/>
    <property type="match status" value="1"/>
</dbReference>
<keyword evidence="6" id="KW-0408">Iron</keyword>
<evidence type="ECO:0000256" key="1">
    <source>
        <dbReference type="ARBA" id="ARBA00001962"/>
    </source>
</evidence>
<evidence type="ECO:0000313" key="7">
    <source>
        <dbReference type="EMBL" id="VCU43760.1"/>
    </source>
</evidence>
<evidence type="ECO:0000256" key="4">
    <source>
        <dbReference type="ARBA" id="ARBA00022723"/>
    </source>
</evidence>
<dbReference type="InterPro" id="IPR009078">
    <property type="entry name" value="Ferritin-like_SF"/>
</dbReference>
<comment type="similarity">
    <text evidence="2">Belongs to the ribonucleoside diphosphate reductase small chain family.</text>
</comment>
<dbReference type="InterPro" id="IPR012348">
    <property type="entry name" value="RNR-like"/>
</dbReference>
<evidence type="ECO:0000313" key="8">
    <source>
        <dbReference type="Proteomes" id="UP000308526"/>
    </source>
</evidence>
<protein>
    <recommendedName>
        <fullName evidence="3">ribonucleoside-diphosphate reductase</fullName>
        <ecNumber evidence="3">1.17.4.1</ecNumber>
    </recommendedName>
</protein>
<dbReference type="Gene3D" id="1.10.620.20">
    <property type="entry name" value="Ribonucleotide Reductase, subunit A"/>
    <property type="match status" value="1"/>
</dbReference>
<dbReference type="Proteomes" id="UP000308526">
    <property type="component" value="Segment"/>
</dbReference>
<dbReference type="GO" id="GO:0009263">
    <property type="term" value="P:deoxyribonucleotide biosynthetic process"/>
    <property type="evidence" value="ECO:0007669"/>
    <property type="project" value="InterPro"/>
</dbReference>
<dbReference type="InterPro" id="IPR000358">
    <property type="entry name" value="RNR_small_fam"/>
</dbReference>
<dbReference type="GO" id="GO:0046872">
    <property type="term" value="F:metal ion binding"/>
    <property type="evidence" value="ECO:0007669"/>
    <property type="project" value="UniProtKB-KW"/>
</dbReference>
<organism evidence="7 8">
    <name type="scientific">Escherichia phage vB_Eco_mar003J3</name>
    <dbReference type="NCBI Taxonomy" id="2419761"/>
    <lineage>
        <taxon>Viruses</taxon>
        <taxon>Duplodnaviria</taxon>
        <taxon>Heunggongvirae</taxon>
        <taxon>Uroviricota</taxon>
        <taxon>Caudoviricetes</taxon>
        <taxon>Demerecviridae</taxon>
        <taxon>Markadamsvirinae</taxon>
        <taxon>Epseptimavirus</taxon>
        <taxon>Epseptimavirus mar003J3</taxon>
    </lineage>
</organism>
<dbReference type="CDD" id="cd01049">
    <property type="entry name" value="RNRR2"/>
    <property type="match status" value="1"/>
</dbReference>
<dbReference type="EMBL" id="LR027389">
    <property type="protein sequence ID" value="VCU43760.1"/>
    <property type="molecule type" value="Genomic_DNA"/>
</dbReference>
<dbReference type="InterPro" id="IPR033909">
    <property type="entry name" value="RNR_small"/>
</dbReference>
<dbReference type="PANTHER" id="PTHR23409:SF18">
    <property type="entry name" value="RIBONUCLEOSIDE-DIPHOSPHATE REDUCTASE SUBUNIT M2"/>
    <property type="match status" value="1"/>
</dbReference>
<dbReference type="SUPFAM" id="SSF47240">
    <property type="entry name" value="Ferritin-like"/>
    <property type="match status" value="1"/>
</dbReference>
<reference evidence="7 8" key="1">
    <citation type="submission" date="2018-10" db="EMBL/GenBank/DDBJ databases">
        <authorList>
            <person name="Redgwell R T."/>
            <person name="Michniewski S."/>
            <person name="Millard A."/>
        </authorList>
    </citation>
    <scope>NUCLEOTIDE SEQUENCE [LARGE SCALE GENOMIC DNA]</scope>
    <source>
        <strain evidence="8">vB_Eco_mar003J3</strain>
    </source>
</reference>
<evidence type="ECO:0000256" key="3">
    <source>
        <dbReference type="ARBA" id="ARBA00012274"/>
    </source>
</evidence>
<gene>
    <name evidence="7" type="ORF">MAR003J3_00038</name>
</gene>
<dbReference type="UniPathway" id="UPA00326"/>
<keyword evidence="5" id="KW-0560">Oxidoreductase</keyword>
<evidence type="ECO:0000256" key="6">
    <source>
        <dbReference type="ARBA" id="ARBA00023004"/>
    </source>
</evidence>
<dbReference type="PANTHER" id="PTHR23409">
    <property type="entry name" value="RIBONUCLEOSIDE-DIPHOSPHATE REDUCTASE SMALL CHAIN"/>
    <property type="match status" value="1"/>
</dbReference>
<evidence type="ECO:0000256" key="2">
    <source>
        <dbReference type="ARBA" id="ARBA00009303"/>
    </source>
</evidence>
<evidence type="ECO:0000256" key="5">
    <source>
        <dbReference type="ARBA" id="ARBA00023002"/>
    </source>
</evidence>
<proteinExistence type="inferred from homology"/>
<keyword evidence="4" id="KW-0479">Metal-binding</keyword>
<name>A0A3P4A951_9CAUD</name>
<sequence>MTTLLNLNWNPDSEELFLGDALGVADYVRVAHPELERLALLQRSQFWTETEISLESDKKQWPNLPREIQEITLLNLAWQVQTDSFISRAPEAAIMPLVSRPELEGMLKQWSYFEDLHSRAYSNIIRNVLTDPAEFIDSVTKNQEAFARIADSVELFDELYLLGQYFLAVRDHRGDNTYPETEFPEVKRETQAKLLDAYFAIYGLEAMQFYASFACTFALAENDILQGIAKNLQLIAKDEALHTQMSKAIIQIMFQQFDKDLVDEALAKAPTQLLKTLKTEIEWGHFIFKGRSLIGLNAELLEEYLYFVGRNAFMHIGVEWPSHLPVITKNPIPWIMNWLDTTSLQPAPQEIQIGAAYRVGQVTETSMDTLKDLGNEFSDMF</sequence>
<dbReference type="GO" id="GO:0004748">
    <property type="term" value="F:ribonucleoside-diphosphate reductase activity, thioredoxin disulfide as acceptor"/>
    <property type="evidence" value="ECO:0007669"/>
    <property type="project" value="UniProtKB-EC"/>
</dbReference>
<accession>A0A3P4A951</accession>
<dbReference type="EC" id="1.17.4.1" evidence="3"/>
<comment type="cofactor">
    <cofactor evidence="1">
        <name>Fe cation</name>
        <dbReference type="ChEBI" id="CHEBI:24875"/>
    </cofactor>
</comment>
<keyword evidence="8" id="KW-1185">Reference proteome</keyword>